<dbReference type="Gene3D" id="2.160.10.10">
    <property type="entry name" value="Hexapeptide repeat proteins"/>
    <property type="match status" value="1"/>
</dbReference>
<dbReference type="Gene3D" id="3.40.50.20">
    <property type="match status" value="1"/>
</dbReference>
<dbReference type="InterPro" id="IPR050179">
    <property type="entry name" value="Trans_hexapeptide_repeat"/>
</dbReference>
<proteinExistence type="predicted"/>
<dbReference type="RefSeq" id="WP_053028959.1">
    <property type="nucleotide sequence ID" value="NZ_CUEE01000001.1"/>
</dbReference>
<accession>A0ABX2LJ91</accession>
<dbReference type="Proteomes" id="UP000610527">
    <property type="component" value="Unassembled WGS sequence"/>
</dbReference>
<organism evidence="2 3">
    <name type="scientific">Staphylococcus borealis</name>
    <dbReference type="NCBI Taxonomy" id="2742203"/>
    <lineage>
        <taxon>Bacteria</taxon>
        <taxon>Bacillati</taxon>
        <taxon>Bacillota</taxon>
        <taxon>Bacilli</taxon>
        <taxon>Bacillales</taxon>
        <taxon>Staphylococcaceae</taxon>
        <taxon>Staphylococcus</taxon>
    </lineage>
</organism>
<sequence length="207" mass="22259">MKKVILIGNGGHSKVISDIIKLSEDCKLCGYLDQKYEHKDISNGLIYDNIDNFKNYVKDYHFFIAIGNNKIRKEIYETLNLPDEKYVTLIHPSVVIGSNVHIGQGTVVMGNAVINASTNIGNQCIINTLASVGHDINIKDFVHISPNSTLTGGSVINEGTQIGAGACLIPCIQVGKNCLVGAGATVVNDIPDNKLVVGSPAKVKKEI</sequence>
<dbReference type="InterPro" id="IPR041561">
    <property type="entry name" value="PglD_N"/>
</dbReference>
<protein>
    <submittedName>
        <fullName evidence="2">Acetyltransferase</fullName>
    </submittedName>
</protein>
<evidence type="ECO:0000313" key="3">
    <source>
        <dbReference type="Proteomes" id="UP000610527"/>
    </source>
</evidence>
<dbReference type="EMBL" id="JABVEG010000001">
    <property type="protein sequence ID" value="NUI81606.1"/>
    <property type="molecule type" value="Genomic_DNA"/>
</dbReference>
<reference evidence="2 3" key="1">
    <citation type="submission" date="2020-06" db="EMBL/GenBank/DDBJ databases">
        <title>Staphylococcus borealis sp. nov. -A novel member of the Staphylococcaceae family isolated from skin and blood in humans.</title>
        <authorList>
            <person name="Pain M."/>
            <person name="Wolden R."/>
            <person name="Jaen-Luchoro D."/>
            <person name="Salva-Serra F."/>
            <person name="Iglesias B.P."/>
            <person name="Karlsson R."/>
            <person name="Klingenberg C."/>
            <person name="Cavanagh J.P."/>
        </authorList>
    </citation>
    <scope>NUCLEOTIDE SEQUENCE [LARGE SCALE GENOMIC DNA]</scope>
    <source>
        <strain evidence="2 3">58-22</strain>
    </source>
</reference>
<dbReference type="InterPro" id="IPR001451">
    <property type="entry name" value="Hexapep"/>
</dbReference>
<evidence type="ECO:0000313" key="2">
    <source>
        <dbReference type="EMBL" id="NUI81606.1"/>
    </source>
</evidence>
<dbReference type="InterPro" id="IPR011004">
    <property type="entry name" value="Trimer_LpxA-like_sf"/>
</dbReference>
<evidence type="ECO:0000259" key="1">
    <source>
        <dbReference type="Pfam" id="PF17836"/>
    </source>
</evidence>
<dbReference type="NCBIfam" id="TIGR03570">
    <property type="entry name" value="NeuD_NnaD"/>
    <property type="match status" value="1"/>
</dbReference>
<dbReference type="PANTHER" id="PTHR43300:SF7">
    <property type="entry name" value="UDP-N-ACETYLBACILLOSAMINE N-ACETYLTRANSFERASE"/>
    <property type="match status" value="1"/>
</dbReference>
<keyword evidence="3" id="KW-1185">Reference proteome</keyword>
<dbReference type="Pfam" id="PF00132">
    <property type="entry name" value="Hexapep"/>
    <property type="match status" value="1"/>
</dbReference>
<dbReference type="InterPro" id="IPR020019">
    <property type="entry name" value="AcTrfase_PglD-like"/>
</dbReference>
<feature type="domain" description="PglD N-terminal" evidence="1">
    <location>
        <begin position="3"/>
        <end position="79"/>
    </location>
</feature>
<comment type="caution">
    <text evidence="2">The sequence shown here is derived from an EMBL/GenBank/DDBJ whole genome shotgun (WGS) entry which is preliminary data.</text>
</comment>
<dbReference type="CDD" id="cd03360">
    <property type="entry name" value="LbH_AT_putative"/>
    <property type="match status" value="1"/>
</dbReference>
<dbReference type="GeneID" id="74185438"/>
<dbReference type="PANTHER" id="PTHR43300">
    <property type="entry name" value="ACETYLTRANSFERASE"/>
    <property type="match status" value="1"/>
</dbReference>
<name>A0ABX2LJ91_9STAP</name>
<dbReference type="Pfam" id="PF17836">
    <property type="entry name" value="PglD_N"/>
    <property type="match status" value="1"/>
</dbReference>
<gene>
    <name evidence="2" type="ORF">HUN84_02365</name>
</gene>
<dbReference type="SUPFAM" id="SSF51161">
    <property type="entry name" value="Trimeric LpxA-like enzymes"/>
    <property type="match status" value="1"/>
</dbReference>